<gene>
    <name evidence="1" type="ORF">UFOPK3304_00468</name>
</gene>
<dbReference type="EMBL" id="CAFBLJ010000016">
    <property type="protein sequence ID" value="CAB4861259.1"/>
    <property type="molecule type" value="Genomic_DNA"/>
</dbReference>
<accession>A0A6J7CYM3</accession>
<protein>
    <submittedName>
        <fullName evidence="1">Unannotated protein</fullName>
    </submittedName>
</protein>
<organism evidence="1">
    <name type="scientific">freshwater metagenome</name>
    <dbReference type="NCBI Taxonomy" id="449393"/>
    <lineage>
        <taxon>unclassified sequences</taxon>
        <taxon>metagenomes</taxon>
        <taxon>ecological metagenomes</taxon>
    </lineage>
</organism>
<reference evidence="1" key="1">
    <citation type="submission" date="2020-05" db="EMBL/GenBank/DDBJ databases">
        <authorList>
            <person name="Chiriac C."/>
            <person name="Salcher M."/>
            <person name="Ghai R."/>
            <person name="Kavagutti S V."/>
        </authorList>
    </citation>
    <scope>NUCLEOTIDE SEQUENCE</scope>
</reference>
<name>A0A6J7CYM3_9ZZZZ</name>
<evidence type="ECO:0000313" key="1">
    <source>
        <dbReference type="EMBL" id="CAB4861259.1"/>
    </source>
</evidence>
<dbReference type="AlphaFoldDB" id="A0A6J7CYM3"/>
<sequence length="705" mass="79319">MALETYPPYALDEYAIRVFDRLGISEVEGTKWLNAGFGPLLIEEYCKHGATLEAAKILRAVGKGTHSLKLAIEIGMSPTELLSSIEAALSRKISETEVSDQSVKDELLNVSIDGQSDEFLKTLRICFPEYSTLISSVGSSDVDICEVIKYVRDSEDSSEVEELLLEGLSLEEISWELMIPSPKPRQIWQRVGASLEEASIRLSNNQRPIDFLDGIDEGLHLIARRPKEKLFLRDNPLKGTRDSGKPIPEMIIDGITNKSFSKTDVEHLGFDIEISTVEDRFESWVPSGFIVQTKTRRKIKNLGAVLIETEGIRYCLIDEPENLVFEKVADIDQAINGLIQSVAPESDFVFKTVTSRFNDVLSSINQNELLKQADSIFINEAELVFEENSFATAAWVPEKSNSFGQEFLNGLIIKYGKTYVAYPGPYFLGFFDSLDEAMPVWKIEVPICSGSTDFNDFNFEIYQGDEEFRSVINEKRSEKLYLTLVECLTSIQDFRISNEGILSMQLRSDFAENISAVVKVCAESPLSELPDGSYRDMNLDNRRGGLLEINKQIFLSIRTDDHKIRLVEANYSEPDAPFHYLAEFGEFESASVPMSGWFYWSIGRLTDGSLIVFDRLDEMEGRALILSTDRSDVEAVADWITDLNNIGDYQVDIRGLAIHIVKEGNAIQFLSEFYSDASETLEVDLSINLSGAELDELWPMLEIGK</sequence>
<proteinExistence type="predicted"/>